<gene>
    <name evidence="2" type="ORF">ACFSUT_03230</name>
</gene>
<feature type="coiled-coil region" evidence="1">
    <location>
        <begin position="303"/>
        <end position="402"/>
    </location>
</feature>
<organism evidence="2 3">
    <name type="scientific">Amycolatopsis albidoflavus</name>
    <dbReference type="NCBI Taxonomy" id="102226"/>
    <lineage>
        <taxon>Bacteria</taxon>
        <taxon>Bacillati</taxon>
        <taxon>Actinomycetota</taxon>
        <taxon>Actinomycetes</taxon>
        <taxon>Pseudonocardiales</taxon>
        <taxon>Pseudonocardiaceae</taxon>
        <taxon>Amycolatopsis</taxon>
    </lineage>
</organism>
<keyword evidence="3" id="KW-1185">Reference proteome</keyword>
<accession>A0ABW5HSJ4</accession>
<reference evidence="3" key="1">
    <citation type="journal article" date="2019" name="Int. J. Syst. Evol. Microbiol.">
        <title>The Global Catalogue of Microorganisms (GCM) 10K type strain sequencing project: providing services to taxonomists for standard genome sequencing and annotation.</title>
        <authorList>
            <consortium name="The Broad Institute Genomics Platform"/>
            <consortium name="The Broad Institute Genome Sequencing Center for Infectious Disease"/>
            <person name="Wu L."/>
            <person name="Ma J."/>
        </authorList>
    </citation>
    <scope>NUCLEOTIDE SEQUENCE [LARGE SCALE GENOMIC DNA]</scope>
    <source>
        <strain evidence="3">CGMCC 4.7638</strain>
    </source>
</reference>
<dbReference type="Pfam" id="PF06152">
    <property type="entry name" value="Phage_min_cap2"/>
    <property type="match status" value="1"/>
</dbReference>
<evidence type="ECO:0000313" key="2">
    <source>
        <dbReference type="EMBL" id="MFD2479275.1"/>
    </source>
</evidence>
<protein>
    <submittedName>
        <fullName evidence="2">Phage minor capsid protein</fullName>
    </submittedName>
</protein>
<evidence type="ECO:0000256" key="1">
    <source>
        <dbReference type="SAM" id="Coils"/>
    </source>
</evidence>
<dbReference type="RefSeq" id="WP_344281561.1">
    <property type="nucleotide sequence ID" value="NZ_BAAAHV010000021.1"/>
</dbReference>
<keyword evidence="1" id="KW-0175">Coiled coil</keyword>
<dbReference type="Proteomes" id="UP001597542">
    <property type="component" value="Unassembled WGS sequence"/>
</dbReference>
<evidence type="ECO:0000313" key="3">
    <source>
        <dbReference type="Proteomes" id="UP001597542"/>
    </source>
</evidence>
<comment type="caution">
    <text evidence="2">The sequence shown here is derived from an EMBL/GenBank/DDBJ whole genome shotgun (WGS) entry which is preliminary data.</text>
</comment>
<sequence length="621" mass="69218">MPWEAPPGVDQAEVVEQLAADILALYTQAEARLLGDIVRRVRADQDVPEWAAQKAAAARELRLAAERIATQVTGRAGQAAADSVFAAWQAGAEQGLAQLAELGALSSEQLEQLAGVVPGMQAAAILAADLTSRLEALPLRVLRWQQDAYQTAVAAAAPDQLLGTGTIHSAQRAAWDRLAAQGVTGFVDRAGRDWNLASYVEMAVRTATGRAWNDGHLARMASAGVELVTITRSRHACQLCTRWEGRVLALSGPASERQVEHTLTDETVTVDVVATVEQARLDGLMHPNCRHQFVPFLPGVTKLDEVREHDAKAEQDREDLRALERKVRRNKRKAAAALTDDERQAAERRVRETQAEIREHVKRTGLNRKRYREQVNLGHGDLRAAERRRDQLAETVSDGNTERNRLDAIAAEQARRREAERLAAEKAAAVDVRELSDEQLAERLAEVGDDEDAVAAVLAELDRREADQQYADDPDAEKWAEVDRLVETGLDYEQAYAEVFDKDVEKMRREDAIARLRREGYTGRGFDELARAAYAERLERDYFAAEAATNGFLLTQEGQRNGLDPRNLLRQNENYARRWASDELKQWWDKNGRVTFDQFAAELLDGGNGERFRTGGESWLQ</sequence>
<dbReference type="InterPro" id="IPR009319">
    <property type="entry name" value="Phage_A118_VSP1"/>
</dbReference>
<name>A0ABW5HSJ4_9PSEU</name>
<proteinExistence type="predicted"/>
<dbReference type="EMBL" id="JBHUKQ010000003">
    <property type="protein sequence ID" value="MFD2479275.1"/>
    <property type="molecule type" value="Genomic_DNA"/>
</dbReference>